<dbReference type="EMBL" id="WQPS01000012">
    <property type="protein sequence ID" value="MBT9810169.1"/>
    <property type="molecule type" value="Genomic_DNA"/>
</dbReference>
<proteinExistence type="predicted"/>
<organism evidence="1 2">
    <name type="scientific">Enterocloster citroniae</name>
    <dbReference type="NCBI Taxonomy" id="358743"/>
    <lineage>
        <taxon>Bacteria</taxon>
        <taxon>Bacillati</taxon>
        <taxon>Bacillota</taxon>
        <taxon>Clostridia</taxon>
        <taxon>Lachnospirales</taxon>
        <taxon>Lachnospiraceae</taxon>
        <taxon>Enterocloster</taxon>
    </lineage>
</organism>
<dbReference type="AlphaFoldDB" id="A0AA41FET5"/>
<comment type="caution">
    <text evidence="1">The sequence shown here is derived from an EMBL/GenBank/DDBJ whole genome shotgun (WGS) entry which is preliminary data.</text>
</comment>
<name>A0AA41FET5_9FIRM</name>
<evidence type="ECO:0000313" key="1">
    <source>
        <dbReference type="EMBL" id="MBT9810169.1"/>
    </source>
</evidence>
<accession>A0AA41FET5</accession>
<evidence type="ECO:0000313" key="2">
    <source>
        <dbReference type="Proteomes" id="UP000708338"/>
    </source>
</evidence>
<dbReference type="PANTHER" id="PTHR34822:SF1">
    <property type="entry name" value="GRPB FAMILY PROTEIN"/>
    <property type="match status" value="1"/>
</dbReference>
<dbReference type="Gene3D" id="3.30.460.10">
    <property type="entry name" value="Beta Polymerase, domain 2"/>
    <property type="match status" value="1"/>
</dbReference>
<dbReference type="Pfam" id="PF04229">
    <property type="entry name" value="GrpB"/>
    <property type="match status" value="1"/>
</dbReference>
<dbReference type="InterPro" id="IPR007344">
    <property type="entry name" value="GrpB/CoaE"/>
</dbReference>
<dbReference type="PANTHER" id="PTHR34822">
    <property type="entry name" value="GRPB DOMAIN PROTEIN (AFU_ORTHOLOGUE AFUA_1G01530)"/>
    <property type="match status" value="1"/>
</dbReference>
<reference evidence="1" key="1">
    <citation type="journal article" date="2021" name="Gut Microbes">
        <title>A synthetic consortium of 100 gut commensals modulates the composition and function in a colon model of the microbiome of elderly subjects.</title>
        <authorList>
            <person name="Perez M."/>
            <person name="Ntemiri A."/>
            <person name="Tan H."/>
            <person name="Harris H.M.B."/>
            <person name="Roager H.M."/>
            <person name="Ribiere C."/>
            <person name="O'Toole P.W."/>
        </authorList>
    </citation>
    <scope>NUCLEOTIDE SEQUENCE</scope>
    <source>
        <strain evidence="1">MCC335</strain>
    </source>
</reference>
<dbReference type="SUPFAM" id="SSF81301">
    <property type="entry name" value="Nucleotidyltransferase"/>
    <property type="match status" value="1"/>
</dbReference>
<protein>
    <submittedName>
        <fullName evidence="1">GrpB family protein</fullName>
    </submittedName>
</protein>
<sequence>MSLLSLDELWELFPIFLTEHKDEWSGWFEEEKLALECVLPMERTARIAHVGSTAIRSIWAKPIVDILVEMTPEGGMEEFRSSILQAGYTLMSKNESRMSFNKGYTGAGFAERVFHLHLRKSGDHHELYFRDYMREHPEAAGEYEALKLKLWRQYEHDRDAYTENKSELVNKYTAIARTEYKGRYDGE</sequence>
<dbReference type="Proteomes" id="UP000708338">
    <property type="component" value="Unassembled WGS sequence"/>
</dbReference>
<dbReference type="InterPro" id="IPR043519">
    <property type="entry name" value="NT_sf"/>
</dbReference>
<gene>
    <name evidence="1" type="ORF">GPL26_11020</name>
</gene>